<dbReference type="Gene3D" id="3.80.10.10">
    <property type="entry name" value="Ribonuclease Inhibitor"/>
    <property type="match status" value="1"/>
</dbReference>
<proteinExistence type="predicted"/>
<dbReference type="InterPro" id="IPR044974">
    <property type="entry name" value="Disease_R_plants"/>
</dbReference>
<feature type="region of interest" description="Disordered" evidence="1">
    <location>
        <begin position="723"/>
        <end position="744"/>
    </location>
</feature>
<dbReference type="InterPro" id="IPR000157">
    <property type="entry name" value="TIR_dom"/>
</dbReference>
<dbReference type="InterPro" id="IPR027417">
    <property type="entry name" value="P-loop_NTPase"/>
</dbReference>
<dbReference type="SUPFAM" id="SSF52058">
    <property type="entry name" value="L domain-like"/>
    <property type="match status" value="1"/>
</dbReference>
<dbReference type="PANTHER" id="PTHR11017">
    <property type="entry name" value="LEUCINE-RICH REPEAT-CONTAINING PROTEIN"/>
    <property type="match status" value="1"/>
</dbReference>
<name>A0A8X8BG23_BRACI</name>
<evidence type="ECO:0000259" key="2">
    <source>
        <dbReference type="PROSITE" id="PS50104"/>
    </source>
</evidence>
<dbReference type="InterPro" id="IPR035897">
    <property type="entry name" value="Toll_tir_struct_dom_sf"/>
</dbReference>
<keyword evidence="4" id="KW-1185">Reference proteome</keyword>
<feature type="domain" description="TIR" evidence="2">
    <location>
        <begin position="6"/>
        <end position="141"/>
    </location>
</feature>
<protein>
    <recommendedName>
        <fullName evidence="2">TIR domain-containing protein</fullName>
    </recommendedName>
</protein>
<evidence type="ECO:0000256" key="1">
    <source>
        <dbReference type="SAM" id="MobiDB-lite"/>
    </source>
</evidence>
<dbReference type="AlphaFoldDB" id="A0A8X8BG23"/>
<dbReference type="GO" id="GO:0007165">
    <property type="term" value="P:signal transduction"/>
    <property type="evidence" value="ECO:0007669"/>
    <property type="project" value="InterPro"/>
</dbReference>
<dbReference type="SUPFAM" id="SSF52540">
    <property type="entry name" value="P-loop containing nucleoside triphosphate hydrolases"/>
    <property type="match status" value="1"/>
</dbReference>
<reference evidence="3 4" key="1">
    <citation type="submission" date="2020-02" db="EMBL/GenBank/DDBJ databases">
        <authorList>
            <person name="Ma Q."/>
            <person name="Huang Y."/>
            <person name="Song X."/>
            <person name="Pei D."/>
        </authorList>
    </citation>
    <scope>NUCLEOTIDE SEQUENCE [LARGE SCALE GENOMIC DNA]</scope>
    <source>
        <strain evidence="3">Sxm20200214</strain>
        <tissue evidence="3">Leaf</tissue>
    </source>
</reference>
<dbReference type="EMBL" id="JAAMPC010000001">
    <property type="protein sequence ID" value="KAG2333982.1"/>
    <property type="molecule type" value="Genomic_DNA"/>
</dbReference>
<dbReference type="Proteomes" id="UP000886595">
    <property type="component" value="Unassembled WGS sequence"/>
</dbReference>
<sequence length="744" mass="83952">MDFKKSSHSVNIICSGTERYSFVSHLSRALGRRGISVSVFADADVKKHETDSFPDDQNHVVSVMVFSETYKSSIPWFATHLEGHKNKGYVVVPVFYGVDSSVVKSDLECLTTLPEDGNLTRHQSSDSELVKEIVRVVHGKLSYTERIGTYSRLLEIENLICQQPWDVRSLGIWGMPGIGKTTLAKAVFDQIHSDYYASCFIEKFDEGFSEGKPQRLLKEKILNIVITKLDNLQKLKMVDLRHSSELVEFSIHEYAQNIEMIDLQGCKGLESFPAMTKLQNLQVLNLSGCSNIKAVPGLPPNIKELYLEGTSIEELPKSFAASIEHIDLESASSYNQGFRKLVRLIMKNCTRLRSLVDMCELESLQVLNLSGCSSIEEIKGLPKSIKELYLAGTRIRELPELPESLEVLNAHDCKLLKTVRLGFKQLPRHYTFSNCFSLSSETTAEFLEKGVSRVIMSATEENQEHIKTRAFNMCFPADKRHSTFFRWREGPCVTVERPPHTQKTLLGFAMSVLVSFPEKSHDLADLGIMCTCTWGTKKGHFGKIERVFKCWTPTEAPSVEKDHMFVFYDSEIHPDAGEQTDSDDEIKFEFHTVSGENKLLGDTSCMVKGCGVKVITPPEADKLVSGITRESEAINIIEEDTIVTDQEETLPSPGEPEVTSAGDIEHQYLHQKPEATSSSSSSSESHKQVKSKGISIWKWLACFRHKKLKSKKRLTRVLQESKEKGKIKLVDDEDQIKHVHPRHR</sequence>
<gene>
    <name evidence="3" type="ORF">Bca52824_005162</name>
</gene>
<accession>A0A8X8BG23</accession>
<feature type="region of interest" description="Disordered" evidence="1">
    <location>
        <begin position="640"/>
        <end position="660"/>
    </location>
</feature>
<dbReference type="PANTHER" id="PTHR11017:SF479">
    <property type="entry name" value="DISEASE RESISTANCE PROTEIN (TIR-NBS-LRR CLASS) FAMILY"/>
    <property type="match status" value="1"/>
</dbReference>
<dbReference type="OrthoDB" id="271218at2759"/>
<evidence type="ECO:0000313" key="4">
    <source>
        <dbReference type="Proteomes" id="UP000886595"/>
    </source>
</evidence>
<dbReference type="Gene3D" id="3.40.50.300">
    <property type="entry name" value="P-loop containing nucleotide triphosphate hydrolases"/>
    <property type="match status" value="1"/>
</dbReference>
<dbReference type="Gene3D" id="3.40.50.10140">
    <property type="entry name" value="Toll/interleukin-1 receptor homology (TIR) domain"/>
    <property type="match status" value="1"/>
</dbReference>
<comment type="caution">
    <text evidence="3">The sequence shown here is derived from an EMBL/GenBank/DDBJ whole genome shotgun (WGS) entry which is preliminary data.</text>
</comment>
<dbReference type="GO" id="GO:0006952">
    <property type="term" value="P:defense response"/>
    <property type="evidence" value="ECO:0007669"/>
    <property type="project" value="InterPro"/>
</dbReference>
<evidence type="ECO:0000313" key="3">
    <source>
        <dbReference type="EMBL" id="KAG2333982.1"/>
    </source>
</evidence>
<organism evidence="3 4">
    <name type="scientific">Brassica carinata</name>
    <name type="common">Ethiopian mustard</name>
    <name type="synonym">Abyssinian cabbage</name>
    <dbReference type="NCBI Taxonomy" id="52824"/>
    <lineage>
        <taxon>Eukaryota</taxon>
        <taxon>Viridiplantae</taxon>
        <taxon>Streptophyta</taxon>
        <taxon>Embryophyta</taxon>
        <taxon>Tracheophyta</taxon>
        <taxon>Spermatophyta</taxon>
        <taxon>Magnoliopsida</taxon>
        <taxon>eudicotyledons</taxon>
        <taxon>Gunneridae</taxon>
        <taxon>Pentapetalae</taxon>
        <taxon>rosids</taxon>
        <taxon>malvids</taxon>
        <taxon>Brassicales</taxon>
        <taxon>Brassicaceae</taxon>
        <taxon>Brassiceae</taxon>
        <taxon>Brassica</taxon>
    </lineage>
</organism>
<dbReference type="SUPFAM" id="SSF52200">
    <property type="entry name" value="Toll/Interleukin receptor TIR domain"/>
    <property type="match status" value="1"/>
</dbReference>
<dbReference type="InterPro" id="IPR032675">
    <property type="entry name" value="LRR_dom_sf"/>
</dbReference>
<dbReference type="PROSITE" id="PS50104">
    <property type="entry name" value="TIR"/>
    <property type="match status" value="1"/>
</dbReference>